<dbReference type="Gene3D" id="2.60.120.290">
    <property type="entry name" value="Spermadhesin, CUB domain"/>
    <property type="match status" value="1"/>
</dbReference>
<dbReference type="InterPro" id="IPR036055">
    <property type="entry name" value="LDL_receptor-like_sf"/>
</dbReference>
<dbReference type="InterPro" id="IPR002172">
    <property type="entry name" value="LDrepeatLR_classA_rpt"/>
</dbReference>
<keyword evidence="7" id="KW-1185">Reference proteome</keyword>
<evidence type="ECO:0000256" key="1">
    <source>
        <dbReference type="ARBA" id="ARBA00023157"/>
    </source>
</evidence>
<evidence type="ECO:0000256" key="2">
    <source>
        <dbReference type="PROSITE-ProRule" id="PRU00124"/>
    </source>
</evidence>
<dbReference type="InterPro" id="IPR035914">
    <property type="entry name" value="Sperma_CUB_dom_sf"/>
</dbReference>
<feature type="compositionally biased region" description="Basic and acidic residues" evidence="3">
    <location>
        <begin position="567"/>
        <end position="578"/>
    </location>
</feature>
<evidence type="ECO:0000259" key="6">
    <source>
        <dbReference type="SMART" id="SM00042"/>
    </source>
</evidence>
<dbReference type="Pfam" id="PF00057">
    <property type="entry name" value="Ldl_recept_a"/>
    <property type="match status" value="1"/>
</dbReference>
<dbReference type="SMART" id="SM00042">
    <property type="entry name" value="CUB"/>
    <property type="match status" value="1"/>
</dbReference>
<organism evidence="7 8">
    <name type="scientific">Drosophila lebanonensis</name>
    <name type="common">Fruit fly</name>
    <name type="synonym">Scaptodrosophila lebanonensis</name>
    <dbReference type="NCBI Taxonomy" id="7225"/>
    <lineage>
        <taxon>Eukaryota</taxon>
        <taxon>Metazoa</taxon>
        <taxon>Ecdysozoa</taxon>
        <taxon>Arthropoda</taxon>
        <taxon>Hexapoda</taxon>
        <taxon>Insecta</taxon>
        <taxon>Pterygota</taxon>
        <taxon>Neoptera</taxon>
        <taxon>Endopterygota</taxon>
        <taxon>Diptera</taxon>
        <taxon>Brachycera</taxon>
        <taxon>Muscomorpha</taxon>
        <taxon>Ephydroidea</taxon>
        <taxon>Drosophilidae</taxon>
        <taxon>Scaptodrosophila</taxon>
    </lineage>
</organism>
<feature type="transmembrane region" description="Helical" evidence="4">
    <location>
        <begin position="522"/>
        <end position="545"/>
    </location>
</feature>
<dbReference type="SMART" id="SM00192">
    <property type="entry name" value="LDLa"/>
    <property type="match status" value="1"/>
</dbReference>
<dbReference type="CTD" id="38946"/>
<reference evidence="8" key="1">
    <citation type="submission" date="2025-08" db="UniProtKB">
        <authorList>
            <consortium name="RefSeq"/>
        </authorList>
    </citation>
    <scope>IDENTIFICATION</scope>
    <source>
        <strain evidence="8">11010-0011.00</strain>
        <tissue evidence="8">Whole body</tissue>
    </source>
</reference>
<dbReference type="InterPro" id="IPR023415">
    <property type="entry name" value="LDLR_class-A_CS"/>
</dbReference>
<evidence type="ECO:0000256" key="4">
    <source>
        <dbReference type="SAM" id="Phobius"/>
    </source>
</evidence>
<keyword evidence="4" id="KW-1133">Transmembrane helix</keyword>
<dbReference type="AlphaFoldDB" id="A0A6J2T951"/>
<dbReference type="Gene3D" id="4.10.400.10">
    <property type="entry name" value="Low-density Lipoprotein Receptor"/>
    <property type="match status" value="1"/>
</dbReference>
<dbReference type="InterPro" id="IPR042333">
    <property type="entry name" value="LRAD2/Mig-13-like"/>
</dbReference>
<evidence type="ECO:0000256" key="5">
    <source>
        <dbReference type="SAM" id="SignalP"/>
    </source>
</evidence>
<feature type="chain" id="PRO_5026923738" evidence="5">
    <location>
        <begin position="26"/>
        <end position="988"/>
    </location>
</feature>
<keyword evidence="4" id="KW-0812">Transmembrane</keyword>
<keyword evidence="4" id="KW-0472">Membrane</keyword>
<dbReference type="OrthoDB" id="248923at2759"/>
<dbReference type="CDD" id="cd00112">
    <property type="entry name" value="LDLa"/>
    <property type="match status" value="1"/>
</dbReference>
<feature type="compositionally biased region" description="Basic residues" evidence="3">
    <location>
        <begin position="607"/>
        <end position="618"/>
    </location>
</feature>
<comment type="caution">
    <text evidence="2">Lacks conserved residue(s) required for the propagation of feature annotation.</text>
</comment>
<keyword evidence="5" id="KW-0732">Signal</keyword>
<name>A0A6J2T951_DROLE</name>
<feature type="compositionally biased region" description="Basic residues" evidence="3">
    <location>
        <begin position="925"/>
        <end position="938"/>
    </location>
</feature>
<feature type="signal peptide" evidence="5">
    <location>
        <begin position="1"/>
        <end position="25"/>
    </location>
</feature>
<protein>
    <submittedName>
        <fullName evidence="8">Uncharacterized protein LOC115622124 isoform X1</fullName>
    </submittedName>
</protein>
<sequence>MLAKAVGYGYCLAYLLALSNWGSEAYPANSYRDLDICNHWNGRRHFLELGERGELHARNVSTTAFRSTLFAPPANGQRTALGLNGIAPVADVWYQCNLELVTCAECVIRVTFTHANFSKECANTGSSSTVGKPPLCPCEHIQFSEPPYDTTISGQEFCGDGKVFRSKTRALQLKFFYRATNSHIFSLQYFSERNVKIVSGSPKQSIISSSNSNYVPQIISTPYFPMPYPRDYGIEHILTCEADNCQVRLDFTDFQLGLASTLEIFDSNGQMLDSYTGEHFRPPITVSSGKSLLLQFRGNAATGVGFRAEVSFVSAKQLKDERLIPYTDCGGMVTGPGGAITMMNMIENATDVRLFDCIWIIKPGNNYMMMKTHISLRIDDFYGMAARSDLTIRQGTTSDSPEIENVIWPNTGLSKENHIVPVLTGFYIRLRGVFGMSSKLAIVYSVFNYLNCYIGSEFLCTNNHCISIRLHCDGFDHCGDGSDEPDSCEEDWAHLHNDRRWYSHKPNYYFPKMEQYPDLKTATGIFIISTLGIFGVLSGWMVILYRMGVRARHQRELQSHLQTISELLDRQDEDRTPDEPPSYEAPPDYEEVIKVGMQQELREPRHQRPRRHQQRRQRDRADSNCTMQSTVPLHRSCSLERPSTSAAAMTHAIASTDTTQDTTAAQELSKRMLLASAICGTAGTPGPSTTGGGGNCATRKSVGVSASPPSFSSGCELSTAGGAAPQSAATPNSALDNCTDAYRDDSLNISLTLGLPSYVSPSSSAAQQNTPSNCTEHTYLKRSWLVVHQGAHNCRVQRLRHTFSSPEAFNANELHVHLPYSDFLSYGTNLPHDRSFGQCSSASNASNFGSELSRDPSSYSFGKRARLAIKPNEEGSGSDTPTMESCALATDASCSRPPPSPQERVHNSESDSETEQQVSCFGQRSRSRPRRRRGHVRSRSFSNACAPNSGVQRAVRLIQRSSSADLLVNYAAMAMSTPNHTGNRLFFI</sequence>
<proteinExistence type="predicted"/>
<keyword evidence="1 2" id="KW-1015">Disulfide bond</keyword>
<evidence type="ECO:0000313" key="8">
    <source>
        <dbReference type="RefSeq" id="XP_030371835.1"/>
    </source>
</evidence>
<dbReference type="Proteomes" id="UP000504634">
    <property type="component" value="Unplaced"/>
</dbReference>
<dbReference type="InterPro" id="IPR000859">
    <property type="entry name" value="CUB_dom"/>
</dbReference>
<dbReference type="PROSITE" id="PS50068">
    <property type="entry name" value="LDLRA_2"/>
    <property type="match status" value="1"/>
</dbReference>
<feature type="domain" description="CUB" evidence="6">
    <location>
        <begin position="209"/>
        <end position="313"/>
    </location>
</feature>
<dbReference type="GeneID" id="115622124"/>
<dbReference type="SUPFAM" id="SSF49854">
    <property type="entry name" value="Spermadhesin, CUB domain"/>
    <property type="match status" value="2"/>
</dbReference>
<evidence type="ECO:0000256" key="3">
    <source>
        <dbReference type="SAM" id="MobiDB-lite"/>
    </source>
</evidence>
<dbReference type="PANTHER" id="PTHR24652">
    <property type="entry name" value="LOW-DENSITY LIPOPROTEIN RECEPTOR CLASS A DOMAIN-CONTAINING PROTEIN 2"/>
    <property type="match status" value="1"/>
</dbReference>
<feature type="region of interest" description="Disordered" evidence="3">
    <location>
        <begin position="567"/>
        <end position="627"/>
    </location>
</feature>
<dbReference type="FunFam" id="2.60.120.290:FF:000049">
    <property type="entry name" value="Uncharacterized protein, isoform B"/>
    <property type="match status" value="1"/>
</dbReference>
<dbReference type="CDD" id="cd00041">
    <property type="entry name" value="CUB"/>
    <property type="match status" value="1"/>
</dbReference>
<evidence type="ECO:0000313" key="7">
    <source>
        <dbReference type="Proteomes" id="UP000504634"/>
    </source>
</evidence>
<dbReference type="SUPFAM" id="SSF57424">
    <property type="entry name" value="LDL receptor-like module"/>
    <property type="match status" value="1"/>
</dbReference>
<dbReference type="RefSeq" id="XP_030371835.1">
    <property type="nucleotide sequence ID" value="XM_030515975.1"/>
</dbReference>
<accession>A0A6J2T951</accession>
<gene>
    <name evidence="8" type="primary">LOC115622124</name>
</gene>
<feature type="region of interest" description="Disordered" evidence="3">
    <location>
        <begin position="870"/>
        <end position="945"/>
    </location>
</feature>
<feature type="disulfide bond" evidence="2">
    <location>
        <begin position="460"/>
        <end position="478"/>
    </location>
</feature>
<dbReference type="PROSITE" id="PS01209">
    <property type="entry name" value="LDLRA_1"/>
    <property type="match status" value="1"/>
</dbReference>